<dbReference type="STRING" id="3988.B9T2P6"/>
<dbReference type="Pfam" id="PF07716">
    <property type="entry name" value="bZIP_2"/>
    <property type="match status" value="1"/>
</dbReference>
<evidence type="ECO:0000259" key="4">
    <source>
        <dbReference type="PROSITE" id="PS50217"/>
    </source>
</evidence>
<dbReference type="KEGG" id="rcu:8275720"/>
<name>B9T2P6_RICCO</name>
<evidence type="ECO:0000256" key="2">
    <source>
        <dbReference type="ARBA" id="ARBA00023125"/>
    </source>
</evidence>
<dbReference type="PANTHER" id="PTHR22952">
    <property type="entry name" value="CAMP-RESPONSE ELEMENT BINDING PROTEIN-RELATED"/>
    <property type="match status" value="1"/>
</dbReference>
<evidence type="ECO:0000313" key="5">
    <source>
        <dbReference type="EMBL" id="EEF29867.1"/>
    </source>
</evidence>
<dbReference type="EMBL" id="EQ974388">
    <property type="protein sequence ID" value="EEF29867.1"/>
    <property type="molecule type" value="Genomic_DNA"/>
</dbReference>
<keyword evidence="2" id="KW-0238">DNA-binding</keyword>
<dbReference type="GO" id="GO:0005634">
    <property type="term" value="C:nucleus"/>
    <property type="evidence" value="ECO:0000318"/>
    <property type="project" value="GO_Central"/>
</dbReference>
<protein>
    <recommendedName>
        <fullName evidence="4">BZIP domain-containing protein</fullName>
    </recommendedName>
</protein>
<dbReference type="Proteomes" id="UP000008311">
    <property type="component" value="Unassembled WGS sequence"/>
</dbReference>
<dbReference type="AlphaFoldDB" id="B9T2P6"/>
<dbReference type="eggNOG" id="ENOG502SGUM">
    <property type="taxonomic scope" value="Eukaryota"/>
</dbReference>
<dbReference type="GO" id="GO:0045893">
    <property type="term" value="P:positive regulation of DNA-templated transcription"/>
    <property type="evidence" value="ECO:0007669"/>
    <property type="project" value="InterPro"/>
</dbReference>
<evidence type="ECO:0000256" key="1">
    <source>
        <dbReference type="ARBA" id="ARBA00004123"/>
    </source>
</evidence>
<dbReference type="GO" id="GO:0003677">
    <property type="term" value="F:DNA binding"/>
    <property type="evidence" value="ECO:0007669"/>
    <property type="project" value="UniProtKB-KW"/>
</dbReference>
<comment type="subcellular location">
    <subcellularLocation>
        <location evidence="1">Nucleus</location>
    </subcellularLocation>
</comment>
<dbReference type="SMART" id="SM00338">
    <property type="entry name" value="BRLZ"/>
    <property type="match status" value="1"/>
</dbReference>
<proteinExistence type="predicted"/>
<keyword evidence="3" id="KW-0539">Nucleus</keyword>
<keyword evidence="6" id="KW-1185">Reference proteome</keyword>
<dbReference type="SUPFAM" id="SSF57959">
    <property type="entry name" value="Leucine zipper domain"/>
    <property type="match status" value="1"/>
</dbReference>
<evidence type="ECO:0000313" key="6">
    <source>
        <dbReference type="Proteomes" id="UP000008311"/>
    </source>
</evidence>
<reference evidence="6" key="1">
    <citation type="journal article" date="2010" name="Nat. Biotechnol.">
        <title>Draft genome sequence of the oilseed species Ricinus communis.</title>
        <authorList>
            <person name="Chan A.P."/>
            <person name="Crabtree J."/>
            <person name="Zhao Q."/>
            <person name="Lorenzi H."/>
            <person name="Orvis J."/>
            <person name="Puiu D."/>
            <person name="Melake-Berhan A."/>
            <person name="Jones K.M."/>
            <person name="Redman J."/>
            <person name="Chen G."/>
            <person name="Cahoon E.B."/>
            <person name="Gedil M."/>
            <person name="Stanke M."/>
            <person name="Haas B.J."/>
            <person name="Wortman J.R."/>
            <person name="Fraser-Liggett C.M."/>
            <person name="Ravel J."/>
            <person name="Rabinowicz P.D."/>
        </authorList>
    </citation>
    <scope>NUCLEOTIDE SEQUENCE [LARGE SCALE GENOMIC DNA]</scope>
    <source>
        <strain evidence="6">cv. Hale</strain>
    </source>
</reference>
<dbReference type="Gene3D" id="1.20.5.170">
    <property type="match status" value="1"/>
</dbReference>
<dbReference type="InterPro" id="IPR046347">
    <property type="entry name" value="bZIP_sf"/>
</dbReference>
<dbReference type="CDD" id="cd14707">
    <property type="entry name" value="bZIP_plant_BZIP46"/>
    <property type="match status" value="1"/>
</dbReference>
<dbReference type="PANTHER" id="PTHR22952:SF408">
    <property type="entry name" value="BZIP DOMAIN-CONTAINING PROTEIN"/>
    <property type="match status" value="1"/>
</dbReference>
<sequence>MFSLHLHQDEEPNYNKGFPLTDLSLSSGVQRAAQQEQTHVPYDSHGNLVKYKRHRSLDGEALTIATGSSSSLPKFSTPSGGVYGGGHSSASLSDVGSASLCQQRMSGYGAGLMAGGGSEVTKASQIHHSVMYGRFNSGEIGKKMSCYGNGRSGVTFRHSSASEKIRHRMIKNRESAARSRARKQALEAQQQLENAALKKENDLLKRVVRFLLAIVRTKRMKLPTLSRSFSAPF</sequence>
<dbReference type="PROSITE" id="PS50217">
    <property type="entry name" value="BZIP"/>
    <property type="match status" value="1"/>
</dbReference>
<accession>B9T2P6</accession>
<dbReference type="InParanoid" id="B9T2P6"/>
<dbReference type="InterPro" id="IPR043452">
    <property type="entry name" value="BZIP46-like"/>
</dbReference>
<feature type="domain" description="BZIP" evidence="4">
    <location>
        <begin position="162"/>
        <end position="211"/>
    </location>
</feature>
<evidence type="ECO:0000256" key="3">
    <source>
        <dbReference type="ARBA" id="ARBA00023242"/>
    </source>
</evidence>
<gene>
    <name evidence="5" type="ORF">RCOM_0369950</name>
</gene>
<dbReference type="PROSITE" id="PS00036">
    <property type="entry name" value="BZIP_BASIC"/>
    <property type="match status" value="1"/>
</dbReference>
<organism evidence="5 6">
    <name type="scientific">Ricinus communis</name>
    <name type="common">Castor bean</name>
    <dbReference type="NCBI Taxonomy" id="3988"/>
    <lineage>
        <taxon>Eukaryota</taxon>
        <taxon>Viridiplantae</taxon>
        <taxon>Streptophyta</taxon>
        <taxon>Embryophyta</taxon>
        <taxon>Tracheophyta</taxon>
        <taxon>Spermatophyta</taxon>
        <taxon>Magnoliopsida</taxon>
        <taxon>eudicotyledons</taxon>
        <taxon>Gunneridae</taxon>
        <taxon>Pentapetalae</taxon>
        <taxon>rosids</taxon>
        <taxon>fabids</taxon>
        <taxon>Malpighiales</taxon>
        <taxon>Euphorbiaceae</taxon>
        <taxon>Acalyphoideae</taxon>
        <taxon>Acalypheae</taxon>
        <taxon>Ricinus</taxon>
    </lineage>
</organism>
<dbReference type="InterPro" id="IPR004827">
    <property type="entry name" value="bZIP"/>
</dbReference>
<dbReference type="OrthoDB" id="842935at2759"/>
<dbReference type="GO" id="GO:0003700">
    <property type="term" value="F:DNA-binding transcription factor activity"/>
    <property type="evidence" value="ECO:0007669"/>
    <property type="project" value="InterPro"/>
</dbReference>